<evidence type="ECO:0000313" key="1">
    <source>
        <dbReference type="EMBL" id="MCU6791584.1"/>
    </source>
</evidence>
<reference evidence="1 2" key="1">
    <citation type="submission" date="2022-09" db="EMBL/GenBank/DDBJ databases">
        <authorList>
            <person name="Han X.L."/>
            <person name="Wang Q."/>
            <person name="Lu T."/>
        </authorList>
    </citation>
    <scope>NUCLEOTIDE SEQUENCE [LARGE SCALE GENOMIC DNA]</scope>
    <source>
        <strain evidence="1 2">WQ 127069</strain>
    </source>
</reference>
<proteinExistence type="predicted"/>
<dbReference type="Proteomes" id="UP001652445">
    <property type="component" value="Unassembled WGS sequence"/>
</dbReference>
<gene>
    <name evidence="1" type="ORF">OB236_05520</name>
</gene>
<protein>
    <submittedName>
        <fullName evidence="1">Uncharacterized protein</fullName>
    </submittedName>
</protein>
<dbReference type="RefSeq" id="WP_262683118.1">
    <property type="nucleotide sequence ID" value="NZ_JAOQIO010000011.1"/>
</dbReference>
<accession>A0ABT2UAB1</accession>
<keyword evidence="2" id="KW-1185">Reference proteome</keyword>
<evidence type="ECO:0000313" key="2">
    <source>
        <dbReference type="Proteomes" id="UP001652445"/>
    </source>
</evidence>
<organism evidence="1 2">
    <name type="scientific">Paenibacillus baimaensis</name>
    <dbReference type="NCBI Taxonomy" id="2982185"/>
    <lineage>
        <taxon>Bacteria</taxon>
        <taxon>Bacillati</taxon>
        <taxon>Bacillota</taxon>
        <taxon>Bacilli</taxon>
        <taxon>Bacillales</taxon>
        <taxon>Paenibacillaceae</taxon>
        <taxon>Paenibacillus</taxon>
    </lineage>
</organism>
<comment type="caution">
    <text evidence="1">The sequence shown here is derived from an EMBL/GenBank/DDBJ whole genome shotgun (WGS) entry which is preliminary data.</text>
</comment>
<sequence>MNKSQQIAKIQQLAEGKIAFQANIDKQAFVNSQVQEDLPETPNQDQDKR</sequence>
<dbReference type="EMBL" id="JAOQIO010000011">
    <property type="protein sequence ID" value="MCU6791584.1"/>
    <property type="molecule type" value="Genomic_DNA"/>
</dbReference>
<name>A0ABT2UAB1_9BACL</name>